<keyword evidence="6" id="KW-0812">Transmembrane</keyword>
<accession>A0A067PJA4</accession>
<feature type="compositionally biased region" description="Low complexity" evidence="5">
    <location>
        <begin position="863"/>
        <end position="893"/>
    </location>
</feature>
<sequence length="941" mass="100534">MLSFHFRALVVVLIVSLDLVSATSAPARPLKRIAHPSTLALEILPRRAIPVAQYSRSIPIEPTTLLHTDSFRLTISAFGQTYHLHLRPNEHLIHPDARINYYQTGSNGQAVLARTEPLLAESVKAYWGEVVAASHSSLRMREDAAGVVSRAKSPSVLGWARIMVHYQGDVMKGIAPIFEGAFSVGGVVHHITTKENYFRNKHELDPDVLPPLDDTDAALVVWRDSDVMTSLEEHVIQNGVPMEGAAYAPSPRTCGHDSLSYNTDPLQNPTLRRPLTTAWYDRFGLWETTILANGSRVKRDDIAGSGMPTNFVNNIGQTDACPKTQKVVYMGVAADCAYTDNYGSTSNATQQILTNWNAASAHYKSSFNVSLGIIELQVHDGTCPATADPVTPWNVGCGNVTLNDRLSLFSDWRGKKGNDGAGLWHLMSGCPTGTEVGIAWLGTLCQQSSSGSPGAVVSGTAVSTAGRTEWQVVTHETGHNFGAIHDCVSGCNSTTSCCPLSTNTCDSASQFIMSPTAEVTESQFSQCTLGNICSLMKGNTGWQTNTTCVVTPNPSQKTISLQMCGNGIVEAGEDCDPGQGVNSTCCNSATCKFLPGAVCDPESSPCCTSTCGFAPATQVCRPAKDADCDIPEMCTGNNATCPPDITDPNGKTCGPNGLACASGLCTSVSQQCQTAGASMGLQQACSSPNDKSCQVSCQDPTQSDQCIVLQSSLIDGSPCGYGGTCSAGSCHPGSLLDTIDAWYKQNLQISIPVTVVSGIVIILVLAALIIFIRRCVKRRKARASSTEPALQNQPVQRLTSWEEPRPPMKAIVTERPHISIPAALQPGSSASRQRAPSVTHHRSRSLASRDRRSPPSHDRRSPSNRSPPNRSPQSRSPTGRSPPNSSSPRLPRPIGAAATGRTRSITSPTGSGSRQFGRGQSPPLPRANWVDETQWNGSQRR</sequence>
<evidence type="ECO:0000256" key="7">
    <source>
        <dbReference type="SAM" id="SignalP"/>
    </source>
</evidence>
<feature type="compositionally biased region" description="Polar residues" evidence="5">
    <location>
        <begin position="783"/>
        <end position="799"/>
    </location>
</feature>
<feature type="binding site" evidence="4">
    <location>
        <position position="475"/>
    </location>
    <ligand>
        <name>Zn(2+)</name>
        <dbReference type="ChEBI" id="CHEBI:29105"/>
        <note>catalytic</note>
    </ligand>
</feature>
<dbReference type="InterPro" id="IPR036436">
    <property type="entry name" value="Disintegrin_dom_sf"/>
</dbReference>
<reference evidence="11" key="1">
    <citation type="journal article" date="2014" name="Proc. Natl. Acad. Sci. U.S.A.">
        <title>Extensive sampling of basidiomycete genomes demonstrates inadequacy of the white-rot/brown-rot paradigm for wood decay fungi.</title>
        <authorList>
            <person name="Riley R."/>
            <person name="Salamov A.A."/>
            <person name="Brown D.W."/>
            <person name="Nagy L.G."/>
            <person name="Floudas D."/>
            <person name="Held B.W."/>
            <person name="Levasseur A."/>
            <person name="Lombard V."/>
            <person name="Morin E."/>
            <person name="Otillar R."/>
            <person name="Lindquist E.A."/>
            <person name="Sun H."/>
            <person name="LaButti K.M."/>
            <person name="Schmutz J."/>
            <person name="Jabbour D."/>
            <person name="Luo H."/>
            <person name="Baker S.E."/>
            <person name="Pisabarro A.G."/>
            <person name="Walton J.D."/>
            <person name="Blanchette R.A."/>
            <person name="Henrissat B."/>
            <person name="Martin F."/>
            <person name="Cullen D."/>
            <person name="Hibbett D.S."/>
            <person name="Grigoriev I.V."/>
        </authorList>
    </citation>
    <scope>NUCLEOTIDE SEQUENCE [LARGE SCALE GENOMIC DNA]</scope>
    <source>
        <strain evidence="11">MUCL 33604</strain>
    </source>
</reference>
<dbReference type="InterPro" id="IPR001762">
    <property type="entry name" value="Disintegrin_dom"/>
</dbReference>
<protein>
    <recommendedName>
        <fullName evidence="3">Disintegrin and metalloproteinase domain-containing protein B</fullName>
    </recommendedName>
</protein>
<dbReference type="SMART" id="SM00050">
    <property type="entry name" value="DISIN"/>
    <property type="match status" value="1"/>
</dbReference>
<evidence type="ECO:0000313" key="10">
    <source>
        <dbReference type="EMBL" id="KDQ54963.1"/>
    </source>
</evidence>
<proteinExistence type="predicted"/>
<feature type="active site" evidence="4">
    <location>
        <position position="476"/>
    </location>
</feature>
<evidence type="ECO:0000256" key="3">
    <source>
        <dbReference type="ARBA" id="ARBA00074021"/>
    </source>
</evidence>
<feature type="domain" description="Disintegrin" evidence="8">
    <location>
        <begin position="561"/>
        <end position="649"/>
    </location>
</feature>
<feature type="region of interest" description="Disordered" evidence="5">
    <location>
        <begin position="819"/>
        <end position="941"/>
    </location>
</feature>
<evidence type="ECO:0000259" key="9">
    <source>
        <dbReference type="PROSITE" id="PS50215"/>
    </source>
</evidence>
<dbReference type="GO" id="GO:0006508">
    <property type="term" value="P:proteolysis"/>
    <property type="evidence" value="ECO:0007669"/>
    <property type="project" value="InterPro"/>
</dbReference>
<dbReference type="Pfam" id="PF13688">
    <property type="entry name" value="Reprolysin_5"/>
    <property type="match status" value="1"/>
</dbReference>
<dbReference type="FunFam" id="4.10.70.10:FF:000003">
    <property type="entry name" value="Disintegrin and metalloproteinase domain-containing protein 17"/>
    <property type="match status" value="1"/>
</dbReference>
<comment type="function">
    <text evidence="2">Probable zinc protease.</text>
</comment>
<evidence type="ECO:0000256" key="2">
    <source>
        <dbReference type="ARBA" id="ARBA00056552"/>
    </source>
</evidence>
<feature type="region of interest" description="Disordered" evidence="5">
    <location>
        <begin position="782"/>
        <end position="805"/>
    </location>
</feature>
<dbReference type="GO" id="GO:0046872">
    <property type="term" value="F:metal ion binding"/>
    <property type="evidence" value="ECO:0007669"/>
    <property type="project" value="UniProtKB-KW"/>
</dbReference>
<evidence type="ECO:0000256" key="6">
    <source>
        <dbReference type="SAM" id="Phobius"/>
    </source>
</evidence>
<dbReference type="PANTHER" id="PTHR11905">
    <property type="entry name" value="ADAM A DISINTEGRIN AND METALLOPROTEASE DOMAIN"/>
    <property type="match status" value="1"/>
</dbReference>
<dbReference type="EMBL" id="KL197727">
    <property type="protein sequence ID" value="KDQ54963.1"/>
    <property type="molecule type" value="Genomic_DNA"/>
</dbReference>
<feature type="compositionally biased region" description="Polar residues" evidence="5">
    <location>
        <begin position="826"/>
        <end position="836"/>
    </location>
</feature>
<keyword evidence="6" id="KW-0472">Membrane</keyword>
<dbReference type="PROSITE" id="PS50214">
    <property type="entry name" value="DISINTEGRIN_2"/>
    <property type="match status" value="1"/>
</dbReference>
<dbReference type="Gene3D" id="4.10.70.10">
    <property type="entry name" value="Disintegrin domain"/>
    <property type="match status" value="1"/>
</dbReference>
<feature type="transmembrane region" description="Helical" evidence="6">
    <location>
        <begin position="749"/>
        <end position="772"/>
    </location>
</feature>
<dbReference type="PANTHER" id="PTHR11905:SF159">
    <property type="entry name" value="ADAM METALLOPROTEASE"/>
    <property type="match status" value="1"/>
</dbReference>
<gene>
    <name evidence="10" type="ORF">JAAARDRAFT_38078</name>
</gene>
<dbReference type="OrthoDB" id="5951731at2759"/>
<dbReference type="Proteomes" id="UP000027265">
    <property type="component" value="Unassembled WGS sequence"/>
</dbReference>
<feature type="compositionally biased region" description="Basic and acidic residues" evidence="5">
    <location>
        <begin position="847"/>
        <end position="861"/>
    </location>
</feature>
<dbReference type="Pfam" id="PF01562">
    <property type="entry name" value="Pep_M12B_propep"/>
    <property type="match status" value="1"/>
</dbReference>
<feature type="chain" id="PRO_5001647560" description="Disintegrin and metalloproteinase domain-containing protein B" evidence="7">
    <location>
        <begin position="23"/>
        <end position="941"/>
    </location>
</feature>
<dbReference type="Gene3D" id="3.40.390.10">
    <property type="entry name" value="Collagenase (Catalytic Domain)"/>
    <property type="match status" value="1"/>
</dbReference>
<name>A0A067PJA4_9AGAM</name>
<keyword evidence="7" id="KW-0732">Signal</keyword>
<dbReference type="SUPFAM" id="SSF55486">
    <property type="entry name" value="Metalloproteases ('zincins'), catalytic domain"/>
    <property type="match status" value="1"/>
</dbReference>
<keyword evidence="1" id="KW-1015">Disulfide bond</keyword>
<evidence type="ECO:0000256" key="4">
    <source>
        <dbReference type="PROSITE-ProRule" id="PRU00276"/>
    </source>
</evidence>
<dbReference type="PROSITE" id="PS50215">
    <property type="entry name" value="ADAM_MEPRO"/>
    <property type="match status" value="1"/>
</dbReference>
<keyword evidence="11" id="KW-1185">Reference proteome</keyword>
<dbReference type="HOGENOM" id="CLU_012383_2_0_1"/>
<dbReference type="InterPro" id="IPR024079">
    <property type="entry name" value="MetalloPept_cat_dom_sf"/>
</dbReference>
<evidence type="ECO:0000313" key="11">
    <source>
        <dbReference type="Proteomes" id="UP000027265"/>
    </source>
</evidence>
<feature type="compositionally biased region" description="Low complexity" evidence="5">
    <location>
        <begin position="910"/>
        <end position="921"/>
    </location>
</feature>
<organism evidence="10 11">
    <name type="scientific">Jaapia argillacea MUCL 33604</name>
    <dbReference type="NCBI Taxonomy" id="933084"/>
    <lineage>
        <taxon>Eukaryota</taxon>
        <taxon>Fungi</taxon>
        <taxon>Dikarya</taxon>
        <taxon>Basidiomycota</taxon>
        <taxon>Agaricomycotina</taxon>
        <taxon>Agaricomycetes</taxon>
        <taxon>Agaricomycetidae</taxon>
        <taxon>Jaapiales</taxon>
        <taxon>Jaapiaceae</taxon>
        <taxon>Jaapia</taxon>
    </lineage>
</organism>
<feature type="domain" description="Peptidase M12B" evidence="9">
    <location>
        <begin position="326"/>
        <end position="532"/>
    </location>
</feature>
<feature type="binding site" evidence="4">
    <location>
        <position position="479"/>
    </location>
    <ligand>
        <name>Zn(2+)</name>
        <dbReference type="ChEBI" id="CHEBI:29105"/>
        <note>catalytic</note>
    </ligand>
</feature>
<dbReference type="Pfam" id="PF00200">
    <property type="entry name" value="Disintegrin"/>
    <property type="match status" value="1"/>
</dbReference>
<dbReference type="InParanoid" id="A0A067PJA4"/>
<dbReference type="GO" id="GO:0004222">
    <property type="term" value="F:metalloendopeptidase activity"/>
    <property type="evidence" value="ECO:0007669"/>
    <property type="project" value="InterPro"/>
</dbReference>
<keyword evidence="6" id="KW-1133">Transmembrane helix</keyword>
<comment type="caution">
    <text evidence="4">Lacks conserved residue(s) required for the propagation of feature annotation.</text>
</comment>
<evidence type="ECO:0000256" key="1">
    <source>
        <dbReference type="ARBA" id="ARBA00023157"/>
    </source>
</evidence>
<dbReference type="STRING" id="933084.A0A067PJA4"/>
<dbReference type="AlphaFoldDB" id="A0A067PJA4"/>
<feature type="binding site" evidence="4">
    <location>
        <position position="485"/>
    </location>
    <ligand>
        <name>Zn(2+)</name>
        <dbReference type="ChEBI" id="CHEBI:29105"/>
        <note>catalytic</note>
    </ligand>
</feature>
<feature type="compositionally biased region" description="Polar residues" evidence="5">
    <location>
        <begin position="931"/>
        <end position="941"/>
    </location>
</feature>
<keyword evidence="4" id="KW-0479">Metal-binding</keyword>
<keyword evidence="4" id="KW-0862">Zinc</keyword>
<evidence type="ECO:0000256" key="5">
    <source>
        <dbReference type="SAM" id="MobiDB-lite"/>
    </source>
</evidence>
<feature type="signal peptide" evidence="7">
    <location>
        <begin position="1"/>
        <end position="22"/>
    </location>
</feature>
<evidence type="ECO:0000259" key="8">
    <source>
        <dbReference type="PROSITE" id="PS50214"/>
    </source>
</evidence>
<dbReference type="SUPFAM" id="SSF57552">
    <property type="entry name" value="Blood coagulation inhibitor (disintegrin)"/>
    <property type="match status" value="1"/>
</dbReference>
<dbReference type="InterPro" id="IPR002870">
    <property type="entry name" value="Peptidase_M12B_N"/>
</dbReference>
<dbReference type="InterPro" id="IPR001590">
    <property type="entry name" value="Peptidase_M12B"/>
</dbReference>